<evidence type="ECO:0000313" key="1">
    <source>
        <dbReference type="EMBL" id="WXK51995.1"/>
    </source>
</evidence>
<dbReference type="Proteomes" id="UP001447857">
    <property type="component" value="Chromosome"/>
</dbReference>
<keyword evidence="2" id="KW-1185">Reference proteome</keyword>
<protein>
    <submittedName>
        <fullName evidence="1">Uncharacterized protein</fullName>
    </submittedName>
</protein>
<name>A0ABZ2QFG0_9FLAO</name>
<sequence>MGDTSYKLQPKFMTQNVIESLLLRIKDNCIENNLSEFLVVFHGGEPLLAGIGFYENFIKTQKRIIPKEIRIEYGMNLTVHY</sequence>
<dbReference type="EMBL" id="CP147988">
    <property type="protein sequence ID" value="WXK51995.1"/>
    <property type="molecule type" value="Genomic_DNA"/>
</dbReference>
<dbReference type="Gene3D" id="3.20.20.70">
    <property type="entry name" value="Aldolase class I"/>
    <property type="match status" value="1"/>
</dbReference>
<accession>A0ABZ2QFG0</accession>
<dbReference type="InterPro" id="IPR013785">
    <property type="entry name" value="Aldolase_TIM"/>
</dbReference>
<organism evidence="1 2">
    <name type="scientific">Flavobacterium ginsenosidimutans</name>
    <dbReference type="NCBI Taxonomy" id="687844"/>
    <lineage>
        <taxon>Bacteria</taxon>
        <taxon>Pseudomonadati</taxon>
        <taxon>Bacteroidota</taxon>
        <taxon>Flavobacteriia</taxon>
        <taxon>Flavobacteriales</taxon>
        <taxon>Flavobacteriaceae</taxon>
        <taxon>Flavobacterium</taxon>
    </lineage>
</organism>
<reference evidence="1 2" key="1">
    <citation type="submission" date="2024-02" db="EMBL/GenBank/DDBJ databases">
        <title>complete genome of Flavobacterium ginsenosidimutans Str. YTB16.</title>
        <authorList>
            <person name="Wang Q."/>
        </authorList>
    </citation>
    <scope>NUCLEOTIDE SEQUENCE [LARGE SCALE GENOMIC DNA]</scope>
    <source>
        <strain evidence="1 2">YTB16</strain>
    </source>
</reference>
<evidence type="ECO:0000313" key="2">
    <source>
        <dbReference type="Proteomes" id="UP001447857"/>
    </source>
</evidence>
<gene>
    <name evidence="1" type="ORF">V6624_10165</name>
</gene>
<proteinExistence type="predicted"/>